<evidence type="ECO:0000313" key="5">
    <source>
        <dbReference type="WBParaSite" id="TMUE_1000005367.1"/>
    </source>
</evidence>
<keyword evidence="1" id="KW-0677">Repeat</keyword>
<dbReference type="PANTHER" id="PTHR24171:SF9">
    <property type="entry name" value="ANKYRIN REPEAT DOMAIN-CONTAINING PROTEIN 39"/>
    <property type="match status" value="1"/>
</dbReference>
<dbReference type="Proteomes" id="UP000046395">
    <property type="component" value="Unassembled WGS sequence"/>
</dbReference>
<dbReference type="Pfam" id="PF13637">
    <property type="entry name" value="Ank_4"/>
    <property type="match status" value="1"/>
</dbReference>
<evidence type="ECO:0000313" key="4">
    <source>
        <dbReference type="Proteomes" id="UP000046395"/>
    </source>
</evidence>
<proteinExistence type="predicted"/>
<dbReference type="Pfam" id="PF12796">
    <property type="entry name" value="Ank_2"/>
    <property type="match status" value="1"/>
</dbReference>
<sequence>MGMLEEEMYRSIVNGDVHALEQLLTVRGADPEMRYHYHNIPALNFAIMRKQQEIARVLLLYGASVNQTDNHQKKSALHCAVLARSLPMVEMLLHEGANPNLGDVDGSTPVHYAACLDDLRMFTALVDAGGDVEARDRNRRTALLIACALGNLQVVNYLLDNCAADVTVRDINGNTAFHLYKVYPLSLCKKLISKGASVTAVNSSGQSALYLYVNWLSRQDIGSGRTDCYRCLYLLLLNGADPNQRWVYYPRYPLSLAVCNRDLIAVSMMLSFGANPDFRDTMRETPALLPTATKNVRILQLFYYNGMNPCLWDEHNKAAKIMQDRFVNYSMSDVLISVLTGEVQLVKSLQYISALALRRSLGRNADSLIFNSSLPTGVKNRVVSFAYYVLFARAAYNDAVLQ</sequence>
<evidence type="ECO:0000313" key="6">
    <source>
        <dbReference type="WBParaSite" id="TMUE_1000005367.2"/>
    </source>
</evidence>
<feature type="repeat" description="ANK" evidence="3">
    <location>
        <begin position="72"/>
        <end position="104"/>
    </location>
</feature>
<keyword evidence="2 3" id="KW-0040">ANK repeat</keyword>
<dbReference type="AlphaFoldDB" id="A0A5S6QEM1"/>
<reference evidence="4" key="1">
    <citation type="submission" date="2013-11" db="EMBL/GenBank/DDBJ databases">
        <authorList>
            <person name="Aslett M."/>
        </authorList>
    </citation>
    <scope>NUCLEOTIDE SEQUENCE [LARGE SCALE GENOMIC DNA]</scope>
    <source>
        <strain evidence="4">Edinburgh</strain>
    </source>
</reference>
<dbReference type="SUPFAM" id="SSF48403">
    <property type="entry name" value="Ankyrin repeat"/>
    <property type="match status" value="1"/>
</dbReference>
<organism evidence="4 5">
    <name type="scientific">Trichuris muris</name>
    <name type="common">Mouse whipworm</name>
    <dbReference type="NCBI Taxonomy" id="70415"/>
    <lineage>
        <taxon>Eukaryota</taxon>
        <taxon>Metazoa</taxon>
        <taxon>Ecdysozoa</taxon>
        <taxon>Nematoda</taxon>
        <taxon>Enoplea</taxon>
        <taxon>Dorylaimia</taxon>
        <taxon>Trichinellida</taxon>
        <taxon>Trichuridae</taxon>
        <taxon>Trichuris</taxon>
    </lineage>
</organism>
<evidence type="ECO:0000256" key="2">
    <source>
        <dbReference type="ARBA" id="ARBA00023043"/>
    </source>
</evidence>
<dbReference type="PROSITE" id="PS50088">
    <property type="entry name" value="ANK_REPEAT"/>
    <property type="match status" value="3"/>
</dbReference>
<dbReference type="InterPro" id="IPR036770">
    <property type="entry name" value="Ankyrin_rpt-contain_sf"/>
</dbReference>
<dbReference type="STRING" id="70415.A0A5S6QEM1"/>
<keyword evidence="4" id="KW-1185">Reference proteome</keyword>
<reference evidence="5" key="3">
    <citation type="submission" date="2019-12" db="UniProtKB">
        <authorList>
            <consortium name="WormBaseParasite"/>
        </authorList>
    </citation>
    <scope>IDENTIFICATION</scope>
</reference>
<dbReference type="InterPro" id="IPR002110">
    <property type="entry name" value="Ankyrin_rpt"/>
</dbReference>
<feature type="repeat" description="ANK" evidence="3">
    <location>
        <begin position="105"/>
        <end position="137"/>
    </location>
</feature>
<evidence type="ECO:0000256" key="3">
    <source>
        <dbReference type="PROSITE-ProRule" id="PRU00023"/>
    </source>
</evidence>
<accession>A0A5S6QEM1</accession>
<dbReference type="WBParaSite" id="TMUE_1000005367.2">
    <property type="protein sequence ID" value="TMUE_1000005367.2"/>
    <property type="gene ID" value="WBGene00288566"/>
</dbReference>
<dbReference type="PROSITE" id="PS50297">
    <property type="entry name" value="ANK_REP_REGION"/>
    <property type="match status" value="2"/>
</dbReference>
<dbReference type="SMART" id="SM00248">
    <property type="entry name" value="ANK"/>
    <property type="match status" value="7"/>
</dbReference>
<feature type="repeat" description="ANK" evidence="3">
    <location>
        <begin position="38"/>
        <end position="70"/>
    </location>
</feature>
<dbReference type="Gene3D" id="1.25.40.20">
    <property type="entry name" value="Ankyrin repeat-containing domain"/>
    <property type="match status" value="3"/>
</dbReference>
<name>A0A5S6QEM1_TRIMR</name>
<dbReference type="WBParaSite" id="TMUE_1000005367.1">
    <property type="protein sequence ID" value="TMUE_1000005367.1"/>
    <property type="gene ID" value="WBGene00288566"/>
</dbReference>
<dbReference type="PANTHER" id="PTHR24171">
    <property type="entry name" value="ANKYRIN REPEAT DOMAIN-CONTAINING PROTEIN 39-RELATED"/>
    <property type="match status" value="1"/>
</dbReference>
<reference evidence="4" key="2">
    <citation type="submission" date="2014-03" db="EMBL/GenBank/DDBJ databases">
        <title>The whipworm genome and dual-species transcriptomics of an intimate host-pathogen interaction.</title>
        <authorList>
            <person name="Foth B.J."/>
            <person name="Tsai I.J."/>
            <person name="Reid A.J."/>
            <person name="Bancroft A.J."/>
            <person name="Nichol S."/>
            <person name="Tracey A."/>
            <person name="Holroyd N."/>
            <person name="Cotton J.A."/>
            <person name="Stanley E.J."/>
            <person name="Zarowiecki M."/>
            <person name="Liu J.Z."/>
            <person name="Huckvale T."/>
            <person name="Cooper P.J."/>
            <person name="Grencis R.K."/>
            <person name="Berriman M."/>
        </authorList>
    </citation>
    <scope>NUCLEOTIDE SEQUENCE [LARGE SCALE GENOMIC DNA]</scope>
    <source>
        <strain evidence="4">Edinburgh</strain>
    </source>
</reference>
<protein>
    <submittedName>
        <fullName evidence="5 6">ANK_REP_REGION domain-containing protein</fullName>
    </submittedName>
</protein>
<evidence type="ECO:0000256" key="1">
    <source>
        <dbReference type="ARBA" id="ARBA00022737"/>
    </source>
</evidence>